<dbReference type="SUPFAM" id="SSF48726">
    <property type="entry name" value="Immunoglobulin"/>
    <property type="match status" value="3"/>
</dbReference>
<evidence type="ECO:0000256" key="4">
    <source>
        <dbReference type="ARBA" id="ARBA00022737"/>
    </source>
</evidence>
<feature type="region of interest" description="Disordered" evidence="9">
    <location>
        <begin position="40"/>
        <end position="88"/>
    </location>
</feature>
<evidence type="ECO:0000256" key="1">
    <source>
        <dbReference type="ARBA" id="ARBA00004236"/>
    </source>
</evidence>
<feature type="domain" description="Ig-like" evidence="10">
    <location>
        <begin position="279"/>
        <end position="368"/>
    </location>
</feature>
<dbReference type="PANTHER" id="PTHR12231">
    <property type="entry name" value="CTX-RELATED TYPE I TRANSMEMBRANE PROTEIN"/>
    <property type="match status" value="1"/>
</dbReference>
<dbReference type="InterPro" id="IPR003599">
    <property type="entry name" value="Ig_sub"/>
</dbReference>
<dbReference type="FunFam" id="2.60.40.10:FF:000376">
    <property type="entry name" value="CLUMA_CG000981, isoform A"/>
    <property type="match status" value="1"/>
</dbReference>
<evidence type="ECO:0000256" key="7">
    <source>
        <dbReference type="ARBA" id="ARBA00023180"/>
    </source>
</evidence>
<evidence type="ECO:0000256" key="8">
    <source>
        <dbReference type="ARBA" id="ARBA00023319"/>
    </source>
</evidence>
<dbReference type="FunFam" id="2.60.40.10:FF:000328">
    <property type="entry name" value="CLUMA_CG000981, isoform A"/>
    <property type="match status" value="1"/>
</dbReference>
<feature type="compositionally biased region" description="Low complexity" evidence="9">
    <location>
        <begin position="40"/>
        <end position="73"/>
    </location>
</feature>
<dbReference type="Pfam" id="PF07679">
    <property type="entry name" value="I-set"/>
    <property type="match status" value="2"/>
</dbReference>
<evidence type="ECO:0000256" key="2">
    <source>
        <dbReference type="ARBA" id="ARBA00022475"/>
    </source>
</evidence>
<evidence type="ECO:0000313" key="11">
    <source>
        <dbReference type="EMBL" id="KNC22574.1"/>
    </source>
</evidence>
<evidence type="ECO:0000256" key="3">
    <source>
        <dbReference type="ARBA" id="ARBA00022729"/>
    </source>
</evidence>
<dbReference type="Gene3D" id="2.60.40.10">
    <property type="entry name" value="Immunoglobulins"/>
    <property type="match status" value="3"/>
</dbReference>
<sequence length="591" mass="67103">SSLIASKTIATTIIIIATITRHALKFNSSNNNKMINIQQQKPISKQQQKQKYQQHFQHPHPQQHQLQRQQHLSNHQHPKKHSHHYHYHHPQHQEQFYHFSSKEIVLIFKQIIHSHTNILRWNLLTIFLLCNCIDFCISNKISSHTSYSTLNTGSSSSSSSSVSAFEPDFVIPLENVTVAQGRDATFTCVVNNLGGHRVSGDSGTPAKVAWIKADAKAILAIHEHVITNNDRLSVTHNDYNTWTLNIRNVKMEDAGKYMCQVNTDPMKMQTAVLEVVIPPDIINEETSGDMMVPEGGSAKLVCRARGHPKPRITWRREDGREIIARNGAHQKTKALAVEGEMLTLSKVTRSEMGAYMCIASNGVPPSVSKRMKLQVHFHPLVQVPNQLVGAPVLTDVTLICNVEASPKAINYWQRENGEMIIAGDRYVLTEKEINMYAVEMVLHIKRLQTSDFGGYKCISKNSIGDTEGTIRLYEMERPGKKILREEDMNEVTKNEIVLKENRHEDSARNQNGRLYKERGSDANLYNNSNTGNRTIKPPTITILITLLLMSILLLASTRTLSDNNNYNNHQHHNHIDDRRLLKLFKFDINGL</sequence>
<evidence type="ECO:0000259" key="10">
    <source>
        <dbReference type="PROSITE" id="PS50835"/>
    </source>
</evidence>
<keyword evidence="6" id="KW-1015">Disulfide bond</keyword>
<keyword evidence="12" id="KW-1185">Reference proteome</keyword>
<keyword evidence="5" id="KW-0472">Membrane</keyword>
<dbReference type="OrthoDB" id="10012075at2759"/>
<dbReference type="EMBL" id="JRES01001480">
    <property type="protein sequence ID" value="KNC22574.1"/>
    <property type="molecule type" value="Genomic_DNA"/>
</dbReference>
<dbReference type="AlphaFoldDB" id="A0A0L0BTM0"/>
<gene>
    <name evidence="11" type="ORF">FF38_00190</name>
</gene>
<evidence type="ECO:0000256" key="5">
    <source>
        <dbReference type="ARBA" id="ARBA00023136"/>
    </source>
</evidence>
<keyword evidence="3" id="KW-0732">Signal</keyword>
<dbReference type="PANTHER" id="PTHR12231:SF87">
    <property type="entry name" value="DPR-INTERACTING PROTEIN BETA, ISOFORM C"/>
    <property type="match status" value="1"/>
</dbReference>
<evidence type="ECO:0000256" key="9">
    <source>
        <dbReference type="SAM" id="MobiDB-lite"/>
    </source>
</evidence>
<feature type="domain" description="Ig-like" evidence="10">
    <location>
        <begin position="167"/>
        <end position="269"/>
    </location>
</feature>
<keyword evidence="2" id="KW-1003">Cell membrane</keyword>
<dbReference type="InterPro" id="IPR003598">
    <property type="entry name" value="Ig_sub2"/>
</dbReference>
<accession>A0A0L0BTM0</accession>
<dbReference type="SMART" id="SM00408">
    <property type="entry name" value="IGc2"/>
    <property type="match status" value="3"/>
</dbReference>
<dbReference type="InterPro" id="IPR051170">
    <property type="entry name" value="Neural/epithelial_adhesion"/>
</dbReference>
<dbReference type="PROSITE" id="PS50835">
    <property type="entry name" value="IG_LIKE"/>
    <property type="match status" value="3"/>
</dbReference>
<comment type="subcellular location">
    <subcellularLocation>
        <location evidence="1">Cell membrane</location>
    </subcellularLocation>
</comment>
<proteinExistence type="predicted"/>
<dbReference type="InterPro" id="IPR007110">
    <property type="entry name" value="Ig-like_dom"/>
</dbReference>
<dbReference type="InterPro" id="IPR036179">
    <property type="entry name" value="Ig-like_dom_sf"/>
</dbReference>
<keyword evidence="4" id="KW-0677">Repeat</keyword>
<name>A0A0L0BTM0_LUCCU</name>
<dbReference type="InterPro" id="IPR013783">
    <property type="entry name" value="Ig-like_fold"/>
</dbReference>
<reference evidence="11 12" key="1">
    <citation type="journal article" date="2015" name="Nat. Commun.">
        <title>Lucilia cuprina genome unlocks parasitic fly biology to underpin future interventions.</title>
        <authorList>
            <person name="Anstead C.A."/>
            <person name="Korhonen P.K."/>
            <person name="Young N.D."/>
            <person name="Hall R.S."/>
            <person name="Jex A.R."/>
            <person name="Murali S.C."/>
            <person name="Hughes D.S."/>
            <person name="Lee S.F."/>
            <person name="Perry T."/>
            <person name="Stroehlein A.J."/>
            <person name="Ansell B.R."/>
            <person name="Breugelmans B."/>
            <person name="Hofmann A."/>
            <person name="Qu J."/>
            <person name="Dugan S."/>
            <person name="Lee S.L."/>
            <person name="Chao H."/>
            <person name="Dinh H."/>
            <person name="Han Y."/>
            <person name="Doddapaneni H.V."/>
            <person name="Worley K.C."/>
            <person name="Muzny D.M."/>
            <person name="Ioannidis P."/>
            <person name="Waterhouse R.M."/>
            <person name="Zdobnov E.M."/>
            <person name="James P.J."/>
            <person name="Bagnall N.H."/>
            <person name="Kotze A.C."/>
            <person name="Gibbs R.A."/>
            <person name="Richards S."/>
            <person name="Batterham P."/>
            <person name="Gasser R.B."/>
        </authorList>
    </citation>
    <scope>NUCLEOTIDE SEQUENCE [LARGE SCALE GENOMIC DNA]</scope>
    <source>
        <strain evidence="11 12">LS</strain>
        <tissue evidence="11">Full body</tissue>
    </source>
</reference>
<feature type="domain" description="Ig-like" evidence="10">
    <location>
        <begin position="379"/>
        <end position="471"/>
    </location>
</feature>
<keyword evidence="7" id="KW-0325">Glycoprotein</keyword>
<keyword evidence="8" id="KW-0393">Immunoglobulin domain</keyword>
<evidence type="ECO:0000256" key="6">
    <source>
        <dbReference type="ARBA" id="ARBA00023157"/>
    </source>
</evidence>
<protein>
    <recommendedName>
        <fullName evidence="10">Ig-like domain-containing protein</fullName>
    </recommendedName>
</protein>
<dbReference type="GO" id="GO:0005886">
    <property type="term" value="C:plasma membrane"/>
    <property type="evidence" value="ECO:0007669"/>
    <property type="project" value="UniProtKB-SubCell"/>
</dbReference>
<comment type="caution">
    <text evidence="11">The sequence shown here is derived from an EMBL/GenBank/DDBJ whole genome shotgun (WGS) entry which is preliminary data.</text>
</comment>
<evidence type="ECO:0000313" key="12">
    <source>
        <dbReference type="Proteomes" id="UP000037069"/>
    </source>
</evidence>
<dbReference type="GO" id="GO:0043005">
    <property type="term" value="C:neuron projection"/>
    <property type="evidence" value="ECO:0007669"/>
    <property type="project" value="TreeGrafter"/>
</dbReference>
<feature type="non-terminal residue" evidence="11">
    <location>
        <position position="1"/>
    </location>
</feature>
<dbReference type="STRING" id="7375.A0A0L0BTM0"/>
<dbReference type="SMART" id="SM00409">
    <property type="entry name" value="IG"/>
    <property type="match status" value="3"/>
</dbReference>
<dbReference type="InterPro" id="IPR013098">
    <property type="entry name" value="Ig_I-set"/>
</dbReference>
<dbReference type="Proteomes" id="UP000037069">
    <property type="component" value="Unassembled WGS sequence"/>
</dbReference>
<dbReference type="Pfam" id="PF13927">
    <property type="entry name" value="Ig_3"/>
    <property type="match status" value="1"/>
</dbReference>
<feature type="compositionally biased region" description="Basic residues" evidence="9">
    <location>
        <begin position="74"/>
        <end position="88"/>
    </location>
</feature>
<organism evidence="11 12">
    <name type="scientific">Lucilia cuprina</name>
    <name type="common">Green bottle fly</name>
    <name type="synonym">Australian sheep blowfly</name>
    <dbReference type="NCBI Taxonomy" id="7375"/>
    <lineage>
        <taxon>Eukaryota</taxon>
        <taxon>Metazoa</taxon>
        <taxon>Ecdysozoa</taxon>
        <taxon>Arthropoda</taxon>
        <taxon>Hexapoda</taxon>
        <taxon>Insecta</taxon>
        <taxon>Pterygota</taxon>
        <taxon>Neoptera</taxon>
        <taxon>Endopterygota</taxon>
        <taxon>Diptera</taxon>
        <taxon>Brachycera</taxon>
        <taxon>Muscomorpha</taxon>
        <taxon>Oestroidea</taxon>
        <taxon>Calliphoridae</taxon>
        <taxon>Luciliinae</taxon>
        <taxon>Lucilia</taxon>
    </lineage>
</organism>